<feature type="domain" description="Calponin-homology (CH)" evidence="5">
    <location>
        <begin position="10"/>
        <end position="117"/>
    </location>
</feature>
<feature type="region of interest" description="Disordered" evidence="4">
    <location>
        <begin position="539"/>
        <end position="575"/>
    </location>
</feature>
<feature type="compositionally biased region" description="Low complexity" evidence="4">
    <location>
        <begin position="357"/>
        <end position="374"/>
    </location>
</feature>
<dbReference type="Pfam" id="PF25408">
    <property type="entry name" value="AAA_lid_NAV1"/>
    <property type="match status" value="1"/>
</dbReference>
<feature type="region of interest" description="Disordered" evidence="4">
    <location>
        <begin position="802"/>
        <end position="824"/>
    </location>
</feature>
<dbReference type="Gene3D" id="3.40.50.300">
    <property type="entry name" value="P-loop containing nucleotide triphosphate hydrolases"/>
    <property type="match status" value="1"/>
</dbReference>
<feature type="compositionally biased region" description="Low complexity" evidence="4">
    <location>
        <begin position="964"/>
        <end position="985"/>
    </location>
</feature>
<dbReference type="InterPro" id="IPR057126">
    <property type="entry name" value="NAV1-like_ubiquitin-like"/>
</dbReference>
<dbReference type="GO" id="GO:0016887">
    <property type="term" value="F:ATP hydrolysis activity"/>
    <property type="evidence" value="ECO:0007669"/>
    <property type="project" value="InterPro"/>
</dbReference>
<evidence type="ECO:0000256" key="4">
    <source>
        <dbReference type="SAM" id="MobiDB-lite"/>
    </source>
</evidence>
<dbReference type="SMART" id="SM00382">
    <property type="entry name" value="AAA"/>
    <property type="match status" value="1"/>
</dbReference>
<dbReference type="InterPro" id="IPR027417">
    <property type="entry name" value="P-loop_NTPase"/>
</dbReference>
<evidence type="ECO:0000313" key="6">
    <source>
        <dbReference type="EMBL" id="CAB3264211.1"/>
    </source>
</evidence>
<accession>A0A6F9DLZ3</accession>
<feature type="compositionally biased region" description="Polar residues" evidence="4">
    <location>
        <begin position="282"/>
        <end position="348"/>
    </location>
</feature>
<feature type="region of interest" description="Disordered" evidence="4">
    <location>
        <begin position="1157"/>
        <end position="1212"/>
    </location>
</feature>
<evidence type="ECO:0000256" key="3">
    <source>
        <dbReference type="SAM" id="Coils"/>
    </source>
</evidence>
<feature type="compositionally biased region" description="Polar residues" evidence="4">
    <location>
        <begin position="1157"/>
        <end position="1176"/>
    </location>
</feature>
<dbReference type="Pfam" id="PF00307">
    <property type="entry name" value="CH"/>
    <property type="match status" value="1"/>
</dbReference>
<dbReference type="GO" id="GO:0022008">
    <property type="term" value="P:neurogenesis"/>
    <property type="evidence" value="ECO:0007669"/>
    <property type="project" value="InterPro"/>
</dbReference>
<dbReference type="SUPFAM" id="SSF52540">
    <property type="entry name" value="P-loop containing nucleoside triphosphate hydrolases"/>
    <property type="match status" value="1"/>
</dbReference>
<feature type="compositionally biased region" description="Low complexity" evidence="4">
    <location>
        <begin position="1183"/>
        <end position="1202"/>
    </location>
</feature>
<gene>
    <name evidence="6" type="primary">Nav2-002</name>
</gene>
<dbReference type="InterPro" id="IPR001715">
    <property type="entry name" value="CH_dom"/>
</dbReference>
<evidence type="ECO:0000256" key="1">
    <source>
        <dbReference type="ARBA" id="ARBA00006255"/>
    </source>
</evidence>
<proteinExistence type="evidence at transcript level"/>
<dbReference type="SUPFAM" id="SSF47576">
    <property type="entry name" value="Calponin-homology domain, CH-domain"/>
    <property type="match status" value="1"/>
</dbReference>
<sequence>MLWIFQNNNIAMIKIYTDWANHHLEKTGVKRVIQDLPKDISDGVLLADIVQFVCGQHVERIHPKPTTAKEKLHNIDRCLKVLEANHVVLNDVSAQGLYRAEVKCVLALFFHLSRFKQKGKDFKMADTCKSGQRRALRPPTNVTVTRKSKSFNANDRNRINPPATEATPSVQDDSQDAAGWRSKSMSTKHTATTRLVPPKSHTNSLQKPRMSSPTQMQRRPASSAGTLEKKTLSKTPTSTRTRTDAGRAPAKSTSSKPTSENHVTSKSSNGIRPGHSVRTFGENRSVTSSKSARPSLSVKSNGCEQPNGVTSGKGNAVTSSQSRAKLQTPSAQQRSTNLKKPETGSKSVISRLRKLGTTSSASTTSTTAPRSTSPADKKITNVTSSAKKRAESCPPTSRTMTTAKSRPRTLNTNGPTETDAKKKQTSGNKTGIKSPSGLKIVKSSIGKAFGNKADARNSPALEISSPIPIISPKDDDTKDKPPPPPRADMANVIETSSNASTTFDNHSENNPIDHEPVSISLASPRTISKAHKTATVAPFIRHTTNSNKSNEVKPEKQIPTEDRGAVSNDTSQSSVIVPATSPAEAREKAVKGISDLRHNLEETMSTLRNTQLRHKKGGAFERRISAQLDGDYEELASKIPDIPPPLSCATALCRSHHNLLSSRQTHTLSGSSTPKLHAGETLGHDSEYRFVPGRFSSLQRTRSARYPTRRAWHDVTAGYVSEGDAICSPDDEPKGFDDASSVSSCDISDCIADVSTDELSSCNNSPFRKPSVGKQEDLTKLSLASATSTMAIDRSSKGLIFAKKKGTGKPPSGKAGMKIPGSSVVGSRLASNTLSQSPTNASSPLQNIGAQRGTLAYRSLPRPTKSRLQEDRTSSIADLSTNNNLSTFKRSPSLQKLLSLNTKSKQPPQDVPTSPTSTKSVVLNNPHVTSPPTTSSFVTTSSTSPSPNKLERSHYNSLGRQKHSTPSQLSSSPLSYLSLPRRSTTAKTESPKKTATTPQGTTFMSMDILTTPSLYLDETASITDPGGLFVEGNRLSYRGDVSDWPLPTLHNTNTIAASSPNVNRSTKEVTQSTQSLFHEKSKRSNSLMSSTPSLYSVQSTNLGSSGEERNIQNQLNSSAKVVSAFEESLSSMNCRLRELSVSAEQKDSELQELRSTIESLKHSQSPDGDWSSTTSSRLRKKPSCGSLSSISSKTSVSSIGSTEDGKSKKKKHWLKESLKTAFKRKSRPNLSAELEEAEINLVETTGESDVVTKLREELLNKERKLTDIRLEALTSQHQLHQMQDAMQRMRSEMESLRTENERLSRMGSSTLSLDSICQDTRRSYANLSASDFSLNRDTSGIRLTVTLNYPYHVMHDDDGNVPFCDVIGVCYVTRAITWRQLDNKVRQVFVEYCCKIDPANRLGLDSGIVTSYTVGEVSRDIGAETPELLPCGYIVGSVDSISLDVAECYSIEMMSLELLVDRETIDRYCRLVLEHGRVMLSGPTGTGKSTLAKRLAEHIVRKVPKRVGKDSIVHLDLKHRSESDIRDYLHRLSEDCSKPESCGREIPVVLVLDDLQRSPSLNEAFHPLLTAAAHSQLPYLIGVVQQNQGASDLELHQEFRWILCSNHVPPVSEFLARSLRKSLHLWEERHNKTADDIIVRLVEWLPQCWKQVNVCIEANNSADVTLGPRMFTSCPMEASSSLAWFRDLWNFSIVPYVISAVKQGRKPTKEWVDPLMRIKDSWPWSAPCDLIPIRAEDVARDPDGATPTAPPTQSGDPLLNMLMKLQEAAATNYESDTSHDDAFERSLDRALGDLS</sequence>
<dbReference type="InterPro" id="IPR057568">
    <property type="entry name" value="CortBP2_NAV1-like_AAA_lid"/>
</dbReference>
<dbReference type="Gene3D" id="1.10.418.10">
    <property type="entry name" value="Calponin-like domain"/>
    <property type="match status" value="1"/>
</dbReference>
<dbReference type="InterPro" id="IPR039041">
    <property type="entry name" value="Nav/unc-53"/>
</dbReference>
<feature type="region of interest" description="Disordered" evidence="4">
    <location>
        <begin position="1052"/>
        <end position="1109"/>
    </location>
</feature>
<name>A0A6F9DLZ3_9ASCI</name>
<feature type="compositionally biased region" description="Polar residues" evidence="4">
    <location>
        <begin position="1084"/>
        <end position="1104"/>
    </location>
</feature>
<protein>
    <submittedName>
        <fullName evidence="6">Neuron navigator 2-like</fullName>
    </submittedName>
</protein>
<feature type="region of interest" description="Disordered" evidence="4">
    <location>
        <begin position="128"/>
        <end position="438"/>
    </location>
</feature>
<feature type="compositionally biased region" description="Low complexity" evidence="4">
    <location>
        <begin position="928"/>
        <end position="947"/>
    </location>
</feature>
<feature type="compositionally biased region" description="Polar residues" evidence="4">
    <location>
        <begin position="394"/>
        <end position="416"/>
    </location>
</feature>
<dbReference type="PANTHER" id="PTHR12784:SF28">
    <property type="entry name" value="PROTEIN SICKIE"/>
    <property type="match status" value="1"/>
</dbReference>
<dbReference type="GO" id="GO:0005524">
    <property type="term" value="F:ATP binding"/>
    <property type="evidence" value="ECO:0007669"/>
    <property type="project" value="InterPro"/>
</dbReference>
<feature type="compositionally biased region" description="Polar residues" evidence="4">
    <location>
        <begin position="183"/>
        <end position="193"/>
    </location>
</feature>
<feature type="compositionally biased region" description="Basic and acidic residues" evidence="4">
    <location>
        <begin position="550"/>
        <end position="564"/>
    </location>
</feature>
<organism evidence="6">
    <name type="scientific">Phallusia mammillata</name>
    <dbReference type="NCBI Taxonomy" id="59560"/>
    <lineage>
        <taxon>Eukaryota</taxon>
        <taxon>Metazoa</taxon>
        <taxon>Chordata</taxon>
        <taxon>Tunicata</taxon>
        <taxon>Ascidiacea</taxon>
        <taxon>Phlebobranchia</taxon>
        <taxon>Ascidiidae</taxon>
        <taxon>Phallusia</taxon>
    </lineage>
</organism>
<dbReference type="PROSITE" id="PS50021">
    <property type="entry name" value="CH"/>
    <property type="match status" value="1"/>
</dbReference>
<dbReference type="CDD" id="cd21212">
    <property type="entry name" value="CH_NAV2-like"/>
    <property type="match status" value="1"/>
</dbReference>
<feature type="compositionally biased region" description="Polar residues" evidence="4">
    <location>
        <begin position="874"/>
        <end position="927"/>
    </location>
</feature>
<feature type="region of interest" description="Disordered" evidence="4">
    <location>
        <begin position="856"/>
        <end position="1000"/>
    </location>
</feature>
<dbReference type="Pfam" id="PF00004">
    <property type="entry name" value="AAA"/>
    <property type="match status" value="1"/>
</dbReference>
<keyword evidence="2 3" id="KW-0175">Coiled coil</keyword>
<dbReference type="PANTHER" id="PTHR12784">
    <property type="entry name" value="STEERIN"/>
    <property type="match status" value="1"/>
</dbReference>
<feature type="region of interest" description="Disordered" evidence="4">
    <location>
        <begin position="450"/>
        <end position="488"/>
    </location>
</feature>
<dbReference type="InterPro" id="IPR003593">
    <property type="entry name" value="AAA+_ATPase"/>
</dbReference>
<comment type="similarity">
    <text evidence="1">Belongs to the Nav/unc-53 family.</text>
</comment>
<dbReference type="SMART" id="SM00033">
    <property type="entry name" value="CH"/>
    <property type="match status" value="1"/>
</dbReference>
<feature type="compositionally biased region" description="Polar residues" evidence="4">
    <location>
        <begin position="1052"/>
        <end position="1076"/>
    </location>
</feature>
<feature type="compositionally biased region" description="Polar residues" evidence="4">
    <location>
        <begin position="200"/>
        <end position="217"/>
    </location>
</feature>
<dbReference type="InterPro" id="IPR003959">
    <property type="entry name" value="ATPase_AAA_core"/>
</dbReference>
<reference evidence="6" key="1">
    <citation type="submission" date="2020-04" db="EMBL/GenBank/DDBJ databases">
        <authorList>
            <person name="Neveu A P."/>
        </authorList>
    </citation>
    <scope>NUCLEOTIDE SEQUENCE</scope>
    <source>
        <tissue evidence="6">Whole embryo</tissue>
    </source>
</reference>
<dbReference type="InterPro" id="IPR036872">
    <property type="entry name" value="CH_dom_sf"/>
</dbReference>
<feature type="compositionally biased region" description="Polar residues" evidence="4">
    <location>
        <begin position="251"/>
        <end position="270"/>
    </location>
</feature>
<feature type="coiled-coil region" evidence="3">
    <location>
        <begin position="1227"/>
        <end position="1306"/>
    </location>
</feature>
<feature type="compositionally biased region" description="Basic and acidic residues" evidence="4">
    <location>
        <begin position="472"/>
        <end position="481"/>
    </location>
</feature>
<dbReference type="EMBL" id="LR788349">
    <property type="protein sequence ID" value="CAB3264211.1"/>
    <property type="molecule type" value="mRNA"/>
</dbReference>
<evidence type="ECO:0000256" key="2">
    <source>
        <dbReference type="ARBA" id="ARBA00023054"/>
    </source>
</evidence>
<feature type="compositionally biased region" description="Polar residues" evidence="4">
    <location>
        <begin position="140"/>
        <end position="154"/>
    </location>
</feature>
<dbReference type="Pfam" id="PF23092">
    <property type="entry name" value="Ubiquitin_6"/>
    <property type="match status" value="1"/>
</dbReference>
<evidence type="ECO:0000259" key="5">
    <source>
        <dbReference type="PROSITE" id="PS50021"/>
    </source>
</evidence>